<evidence type="ECO:0000313" key="1">
    <source>
        <dbReference type="EMBL" id="XBH06365.1"/>
    </source>
</evidence>
<dbReference type="InterPro" id="IPR006311">
    <property type="entry name" value="TAT_signal"/>
</dbReference>
<dbReference type="PROSITE" id="PS51318">
    <property type="entry name" value="TAT"/>
    <property type="match status" value="1"/>
</dbReference>
<dbReference type="EMBL" id="CP155447">
    <property type="protein sequence ID" value="XBH06365.1"/>
    <property type="molecule type" value="Genomic_DNA"/>
</dbReference>
<proteinExistence type="predicted"/>
<accession>A0AAU7CMX2</accession>
<evidence type="ECO:0008006" key="2">
    <source>
        <dbReference type="Google" id="ProtNLM"/>
    </source>
</evidence>
<gene>
    <name evidence="1" type="ORF">V5E97_10100</name>
</gene>
<reference evidence="1" key="1">
    <citation type="submission" date="2024-05" db="EMBL/GenBank/DDBJ databases">
        <title>Planctomycetes of the genus Singulisphaera possess chitinolytic capabilities.</title>
        <authorList>
            <person name="Ivanova A."/>
        </authorList>
    </citation>
    <scope>NUCLEOTIDE SEQUENCE</scope>
    <source>
        <strain evidence="1">Ch08T</strain>
    </source>
</reference>
<organism evidence="1">
    <name type="scientific">Singulisphaera sp. Ch08</name>
    <dbReference type="NCBI Taxonomy" id="3120278"/>
    <lineage>
        <taxon>Bacteria</taxon>
        <taxon>Pseudomonadati</taxon>
        <taxon>Planctomycetota</taxon>
        <taxon>Planctomycetia</taxon>
        <taxon>Isosphaerales</taxon>
        <taxon>Isosphaeraceae</taxon>
        <taxon>Singulisphaera</taxon>
    </lineage>
</organism>
<protein>
    <recommendedName>
        <fullName evidence="2">Twin-arginine translocation signal domain-containing protein</fullName>
    </recommendedName>
</protein>
<dbReference type="AlphaFoldDB" id="A0AAU7CMX2"/>
<name>A0AAU7CMX2_9BACT</name>
<dbReference type="RefSeq" id="WP_406699216.1">
    <property type="nucleotide sequence ID" value="NZ_CP155447.1"/>
</dbReference>
<sequence length="102" mass="10415">MATENDRRSFLSVLGAGASGMVLASAAGETQAVDEPGNGQVFKGTSKKGDIKEALDAAIQAAMDSARGNDRQVRWTLKSLSGVNGGIVGAHEVTVTIEAAIL</sequence>